<name>A0AAV1Y3X7_LUPLU</name>
<evidence type="ECO:0000256" key="4">
    <source>
        <dbReference type="ARBA" id="ARBA00022777"/>
    </source>
</evidence>
<dbReference type="PANTHER" id="PTHR24057">
    <property type="entry name" value="GLYCOGEN SYNTHASE KINASE-3 ALPHA"/>
    <property type="match status" value="1"/>
</dbReference>
<dbReference type="InterPro" id="IPR050591">
    <property type="entry name" value="GSK-3"/>
</dbReference>
<protein>
    <recommendedName>
        <fullName evidence="9">Protein kinase domain-containing protein</fullName>
    </recommendedName>
</protein>
<dbReference type="PROSITE" id="PS00107">
    <property type="entry name" value="PROTEIN_KINASE_ATP"/>
    <property type="match status" value="1"/>
</dbReference>
<dbReference type="EMBL" id="CAXHTB010000021">
    <property type="protein sequence ID" value="CAL0328685.1"/>
    <property type="molecule type" value="Genomic_DNA"/>
</dbReference>
<dbReference type="GO" id="GO:0005524">
    <property type="term" value="F:ATP binding"/>
    <property type="evidence" value="ECO:0007669"/>
    <property type="project" value="UniProtKB-UniRule"/>
</dbReference>
<keyword evidence="2" id="KW-0808">Transferase</keyword>
<evidence type="ECO:0000256" key="1">
    <source>
        <dbReference type="ARBA" id="ARBA00022527"/>
    </source>
</evidence>
<dbReference type="Proteomes" id="UP001497480">
    <property type="component" value="Unassembled WGS sequence"/>
</dbReference>
<keyword evidence="8" id="KW-1185">Reference proteome</keyword>
<dbReference type="PANTHER" id="PTHR24057:SF40">
    <property type="entry name" value="SHAGGY-RELATED PROTEIN KINASE DELTA-RELATED"/>
    <property type="match status" value="1"/>
</dbReference>
<dbReference type="GO" id="GO:0005737">
    <property type="term" value="C:cytoplasm"/>
    <property type="evidence" value="ECO:0007669"/>
    <property type="project" value="TreeGrafter"/>
</dbReference>
<dbReference type="InterPro" id="IPR017441">
    <property type="entry name" value="Protein_kinase_ATP_BS"/>
</dbReference>
<evidence type="ECO:0000256" key="3">
    <source>
        <dbReference type="ARBA" id="ARBA00022741"/>
    </source>
</evidence>
<evidence type="ECO:0000256" key="5">
    <source>
        <dbReference type="ARBA" id="ARBA00022840"/>
    </source>
</evidence>
<keyword evidence="4" id="KW-0418">Kinase</keyword>
<dbReference type="SUPFAM" id="SSF56112">
    <property type="entry name" value="Protein kinase-like (PK-like)"/>
    <property type="match status" value="1"/>
</dbReference>
<evidence type="ECO:0000256" key="6">
    <source>
        <dbReference type="PROSITE-ProRule" id="PRU10141"/>
    </source>
</evidence>
<organism evidence="7 8">
    <name type="scientific">Lupinus luteus</name>
    <name type="common">European yellow lupine</name>
    <dbReference type="NCBI Taxonomy" id="3873"/>
    <lineage>
        <taxon>Eukaryota</taxon>
        <taxon>Viridiplantae</taxon>
        <taxon>Streptophyta</taxon>
        <taxon>Embryophyta</taxon>
        <taxon>Tracheophyta</taxon>
        <taxon>Spermatophyta</taxon>
        <taxon>Magnoliopsida</taxon>
        <taxon>eudicotyledons</taxon>
        <taxon>Gunneridae</taxon>
        <taxon>Pentapetalae</taxon>
        <taxon>rosids</taxon>
        <taxon>fabids</taxon>
        <taxon>Fabales</taxon>
        <taxon>Fabaceae</taxon>
        <taxon>Papilionoideae</taxon>
        <taxon>50 kb inversion clade</taxon>
        <taxon>genistoids sensu lato</taxon>
        <taxon>core genistoids</taxon>
        <taxon>Genisteae</taxon>
        <taxon>Lupinus</taxon>
    </lineage>
</organism>
<dbReference type="GO" id="GO:0007165">
    <property type="term" value="P:signal transduction"/>
    <property type="evidence" value="ECO:0007669"/>
    <property type="project" value="TreeGrafter"/>
</dbReference>
<gene>
    <name evidence="7" type="ORF">LLUT_LOCUS29745</name>
</gene>
<accession>A0AAV1Y3X7</accession>
<comment type="caution">
    <text evidence="7">The sequence shown here is derived from an EMBL/GenBank/DDBJ whole genome shotgun (WGS) entry which is preliminary data.</text>
</comment>
<keyword evidence="5 6" id="KW-0067">ATP-binding</keyword>
<feature type="binding site" evidence="6">
    <location>
        <position position="102"/>
    </location>
    <ligand>
        <name>ATP</name>
        <dbReference type="ChEBI" id="CHEBI:30616"/>
    </ligand>
</feature>
<evidence type="ECO:0000313" key="7">
    <source>
        <dbReference type="EMBL" id="CAL0328685.1"/>
    </source>
</evidence>
<proteinExistence type="predicted"/>
<dbReference type="GO" id="GO:0005634">
    <property type="term" value="C:nucleus"/>
    <property type="evidence" value="ECO:0007669"/>
    <property type="project" value="TreeGrafter"/>
</dbReference>
<evidence type="ECO:0008006" key="9">
    <source>
        <dbReference type="Google" id="ProtNLM"/>
    </source>
</evidence>
<dbReference type="GO" id="GO:0004674">
    <property type="term" value="F:protein serine/threonine kinase activity"/>
    <property type="evidence" value="ECO:0007669"/>
    <property type="project" value="UniProtKB-KW"/>
</dbReference>
<reference evidence="7 8" key="1">
    <citation type="submission" date="2024-03" db="EMBL/GenBank/DDBJ databases">
        <authorList>
            <person name="Martinez-Hernandez J."/>
        </authorList>
    </citation>
    <scope>NUCLEOTIDE SEQUENCE [LARGE SCALE GENOMIC DNA]</scope>
</reference>
<evidence type="ECO:0000313" key="8">
    <source>
        <dbReference type="Proteomes" id="UP001497480"/>
    </source>
</evidence>
<sequence>MQLNSFNFLHDGDDFDGIGNDINEDLMVASSTSSLHCLSREMRRMILMDNHDHYPHPHSNIIHGTEHEGVTYIPQHVLGNGSFGLVFQAKCRESGEIVAIKKVLQDNATRIESYTLCKCSNIQILPPLPFPSFRLLTNNNFT</sequence>
<dbReference type="Gene3D" id="3.30.200.20">
    <property type="entry name" value="Phosphorylase Kinase, domain 1"/>
    <property type="match status" value="1"/>
</dbReference>
<keyword evidence="3 6" id="KW-0547">Nucleotide-binding</keyword>
<dbReference type="AlphaFoldDB" id="A0AAV1Y3X7"/>
<keyword evidence="1" id="KW-0723">Serine/threonine-protein kinase</keyword>
<evidence type="ECO:0000256" key="2">
    <source>
        <dbReference type="ARBA" id="ARBA00022679"/>
    </source>
</evidence>
<dbReference type="GO" id="GO:0030154">
    <property type="term" value="P:cell differentiation"/>
    <property type="evidence" value="ECO:0007669"/>
    <property type="project" value="TreeGrafter"/>
</dbReference>
<dbReference type="InterPro" id="IPR011009">
    <property type="entry name" value="Kinase-like_dom_sf"/>
</dbReference>